<evidence type="ECO:0000313" key="1">
    <source>
        <dbReference type="EMBL" id="HGU32162.1"/>
    </source>
</evidence>
<organism evidence="1">
    <name type="scientific">Desulfatirhabdium butyrativorans</name>
    <dbReference type="NCBI Taxonomy" id="340467"/>
    <lineage>
        <taxon>Bacteria</taxon>
        <taxon>Pseudomonadati</taxon>
        <taxon>Thermodesulfobacteriota</taxon>
        <taxon>Desulfobacteria</taxon>
        <taxon>Desulfobacterales</taxon>
        <taxon>Desulfatirhabdiaceae</taxon>
        <taxon>Desulfatirhabdium</taxon>
    </lineage>
</organism>
<dbReference type="EMBL" id="DSUH01000108">
    <property type="protein sequence ID" value="HGU32162.1"/>
    <property type="molecule type" value="Genomic_DNA"/>
</dbReference>
<comment type="caution">
    <text evidence="1">The sequence shown here is derived from an EMBL/GenBank/DDBJ whole genome shotgun (WGS) entry which is preliminary data.</text>
</comment>
<name>A0A7C4MLB4_9BACT</name>
<gene>
    <name evidence="1" type="ORF">ENS29_04825</name>
</gene>
<dbReference type="AlphaFoldDB" id="A0A7C4MLB4"/>
<reference evidence="1" key="1">
    <citation type="journal article" date="2020" name="mSystems">
        <title>Genome- and Community-Level Interaction Insights into Carbon Utilization and Element Cycling Functions of Hydrothermarchaeota in Hydrothermal Sediment.</title>
        <authorList>
            <person name="Zhou Z."/>
            <person name="Liu Y."/>
            <person name="Xu W."/>
            <person name="Pan J."/>
            <person name="Luo Z.H."/>
            <person name="Li M."/>
        </authorList>
    </citation>
    <scope>NUCLEOTIDE SEQUENCE [LARGE SCALE GENOMIC DNA]</scope>
    <source>
        <strain evidence="1">SpSt-477</strain>
    </source>
</reference>
<sequence>MKNPALVDCLPMKEETVLDVLAEKASFYPVRVLRLRLHGDGASYYEPAIMKSLSAFPSVDCNEFSWRGTAERNSFSAITLRMRFLMTDCSKALTGIFRNLPVSRFRQADMREEPNGAFRNRP</sequence>
<accession>A0A7C4MLB4</accession>
<proteinExistence type="predicted"/>
<protein>
    <submittedName>
        <fullName evidence="1">Uncharacterized protein</fullName>
    </submittedName>
</protein>